<accession>A0A2M7DKY0</accession>
<dbReference type="AlphaFoldDB" id="A0A2M7DKY0"/>
<dbReference type="Proteomes" id="UP000228896">
    <property type="component" value="Unassembled WGS sequence"/>
</dbReference>
<evidence type="ECO:0000313" key="1">
    <source>
        <dbReference type="EMBL" id="PIV50443.1"/>
    </source>
</evidence>
<name>A0A2M7DKY0_9BACT</name>
<dbReference type="EMBL" id="PETS01000132">
    <property type="protein sequence ID" value="PIV50443.1"/>
    <property type="molecule type" value="Genomic_DNA"/>
</dbReference>
<proteinExistence type="predicted"/>
<comment type="caution">
    <text evidence="1">The sequence shown here is derived from an EMBL/GenBank/DDBJ whole genome shotgun (WGS) entry which is preliminary data.</text>
</comment>
<protein>
    <submittedName>
        <fullName evidence="1">Uncharacterized protein</fullName>
    </submittedName>
</protein>
<reference evidence="2" key="1">
    <citation type="submission" date="2017-09" db="EMBL/GenBank/DDBJ databases">
        <title>Depth-based differentiation of microbial function through sediment-hosted aquifers and enrichment of novel symbionts in the deep terrestrial subsurface.</title>
        <authorList>
            <person name="Probst A.J."/>
            <person name="Ladd B."/>
            <person name="Jarett J.K."/>
            <person name="Geller-Mcgrath D.E."/>
            <person name="Sieber C.M.K."/>
            <person name="Emerson J.B."/>
            <person name="Anantharaman K."/>
            <person name="Thomas B.C."/>
            <person name="Malmstrom R."/>
            <person name="Stieglmeier M."/>
            <person name="Klingl A."/>
            <person name="Woyke T."/>
            <person name="Ryan C.M."/>
            <person name="Banfield J.F."/>
        </authorList>
    </citation>
    <scope>NUCLEOTIDE SEQUENCE [LARGE SCALE GENOMIC DNA]</scope>
</reference>
<sequence>MEINRMDAYYCGACGEFHNPDEQCPEPSSRKKLSEEELRKIMQEAKKRKKKNKLITDCLKLSLRGAKRQSNLGESAKIMRLPRTFGRLQ</sequence>
<gene>
    <name evidence="1" type="ORF">COS18_05115</name>
</gene>
<evidence type="ECO:0000313" key="2">
    <source>
        <dbReference type="Proteomes" id="UP000228896"/>
    </source>
</evidence>
<organism evidence="1 2">
    <name type="scientific">Candidatus Falkowbacteria bacterium CG02_land_8_20_14_3_00_36_14</name>
    <dbReference type="NCBI Taxonomy" id="1974560"/>
    <lineage>
        <taxon>Bacteria</taxon>
        <taxon>Candidatus Falkowiibacteriota</taxon>
    </lineage>
</organism>